<reference evidence="1" key="1">
    <citation type="submission" date="2013-08" db="EMBL/GenBank/DDBJ databases">
        <authorList>
            <person name="Mendez C."/>
            <person name="Richter M."/>
            <person name="Ferrer M."/>
            <person name="Sanchez J."/>
        </authorList>
    </citation>
    <scope>NUCLEOTIDE SEQUENCE</scope>
</reference>
<reference evidence="1" key="2">
    <citation type="journal article" date="2014" name="ISME J.">
        <title>Microbial stratification in low pH oxic and suboxic macroscopic growths along an acid mine drainage.</title>
        <authorList>
            <person name="Mendez-Garcia C."/>
            <person name="Mesa V."/>
            <person name="Sprenger R.R."/>
            <person name="Richter M."/>
            <person name="Diez M.S."/>
            <person name="Solano J."/>
            <person name="Bargiela R."/>
            <person name="Golyshina O.V."/>
            <person name="Manteca A."/>
            <person name="Ramos J.L."/>
            <person name="Gallego J.R."/>
            <person name="Llorente I."/>
            <person name="Martins Dos Santos V.A."/>
            <person name="Jensen O.N."/>
            <person name="Pelaez A.I."/>
            <person name="Sanchez J."/>
            <person name="Ferrer M."/>
        </authorList>
    </citation>
    <scope>NUCLEOTIDE SEQUENCE</scope>
</reference>
<proteinExistence type="predicted"/>
<dbReference type="EMBL" id="AUZX01008952">
    <property type="protein sequence ID" value="EQD53558.1"/>
    <property type="molecule type" value="Genomic_DNA"/>
</dbReference>
<sequence>MSSLSRPIGSEVESEAKKYDDFTIDIGFQTYQESYPEGRRILDSVSLELTRFYRGIYVQGEGDNQTRFLLSDPRQYPGAISELLDTKLVGASDITCFLKLISALSTRARRRLALNKPTKEFLSDIGANSSLFKTVIEPFLSGVFIEDELMT</sequence>
<dbReference type="AlphaFoldDB" id="T1A9R8"/>
<name>T1A9R8_9ZZZZ</name>
<feature type="non-terminal residue" evidence="1">
    <location>
        <position position="151"/>
    </location>
</feature>
<gene>
    <name evidence="1" type="ORF">B1A_12340</name>
</gene>
<evidence type="ECO:0000313" key="1">
    <source>
        <dbReference type="EMBL" id="EQD53558.1"/>
    </source>
</evidence>
<organism evidence="1">
    <name type="scientific">mine drainage metagenome</name>
    <dbReference type="NCBI Taxonomy" id="410659"/>
    <lineage>
        <taxon>unclassified sequences</taxon>
        <taxon>metagenomes</taxon>
        <taxon>ecological metagenomes</taxon>
    </lineage>
</organism>
<protein>
    <submittedName>
        <fullName evidence="1">Oxidoreductase</fullName>
    </submittedName>
</protein>
<comment type="caution">
    <text evidence="1">The sequence shown here is derived from an EMBL/GenBank/DDBJ whole genome shotgun (WGS) entry which is preliminary data.</text>
</comment>
<accession>T1A9R8</accession>